<dbReference type="VEuPathDB" id="PlasmoDB:PVP01_0802100"/>
<dbReference type="VEuPathDB" id="PlasmoDB:PVPAM_080014200"/>
<reference evidence="5" key="1">
    <citation type="submission" date="2016-07" db="EMBL/GenBank/DDBJ databases">
        <authorList>
            <consortium name="Pathogen Informatics"/>
        </authorList>
    </citation>
    <scope>NUCLEOTIDE SEQUENCE [LARGE SCALE GENOMIC DNA]</scope>
</reference>
<keyword evidence="2" id="KW-0472">Membrane</keyword>
<protein>
    <recommendedName>
        <fullName evidence="6">Merozoite surface protein 10</fullName>
    </recommendedName>
</protein>
<keyword evidence="3" id="KW-0732">Signal</keyword>
<dbReference type="VEuPathDB" id="PlasmoDB:PVX_094310"/>
<accession>A0A564ZV13</accession>
<dbReference type="OrthoDB" id="382013at2759"/>
<proteinExistence type="predicted"/>
<sequence length="458" mass="51681">MSATLLFLLIIRLALSLPPHNAKAANPQSIKDADFEITYEPNGRQLHVGSLNQERCNNYSYYINQQCEIIHSLEKIDEQNALLCKNKNKCEYLINYVFQSLGIEAVPEEDFLNLTLPLNENVGEKEKCNKEVQINEKMKCMCCIKEMESSETEKINTELTPGQRTQNAAYPFGDCKCVLKYEVDDEHALNADKCKNFICNSGICTRRMDGEPLCSCEENHYFDKRVSACVRHQDGVNGGASQASQSRQANQSTESTRSTQSTRSTEAVMDQPRHVTYESDSNGNKINDDHKKGDHTQRVNDNHDDDSETHSHHAQGSQNNHENRNLSNAFTDECPINHVRNKQGECQRRESNSAENICLRIECFVNSDPPECTCVDKNGEKIEKAIFDVSHITMCTLNNINCDYGICNNSTKKGELACICDKKYKYNSSLKVCIGYAVARLLSWVLIIALFSIIATAL</sequence>
<feature type="signal peptide" evidence="3">
    <location>
        <begin position="1"/>
        <end position="16"/>
    </location>
</feature>
<organism evidence="4 5">
    <name type="scientific">Plasmodium vivax</name>
    <name type="common">malaria parasite P. vivax</name>
    <dbReference type="NCBI Taxonomy" id="5855"/>
    <lineage>
        <taxon>Eukaryota</taxon>
        <taxon>Sar</taxon>
        <taxon>Alveolata</taxon>
        <taxon>Apicomplexa</taxon>
        <taxon>Aconoidasida</taxon>
        <taxon>Haemosporida</taxon>
        <taxon>Plasmodiidae</taxon>
        <taxon>Plasmodium</taxon>
        <taxon>Plasmodium (Plasmodium)</taxon>
    </lineage>
</organism>
<feature type="compositionally biased region" description="Polar residues" evidence="1">
    <location>
        <begin position="314"/>
        <end position="328"/>
    </location>
</feature>
<keyword evidence="2" id="KW-0812">Transmembrane</keyword>
<evidence type="ECO:0000313" key="5">
    <source>
        <dbReference type="Proteomes" id="UP000220605"/>
    </source>
</evidence>
<feature type="region of interest" description="Disordered" evidence="1">
    <location>
        <begin position="236"/>
        <end position="328"/>
    </location>
</feature>
<feature type="chain" id="PRO_5021951539" description="Merozoite surface protein 10" evidence="3">
    <location>
        <begin position="17"/>
        <end position="458"/>
    </location>
</feature>
<dbReference type="VEuPathDB" id="PlasmoDB:PVW1_080007400"/>
<feature type="compositionally biased region" description="Basic and acidic residues" evidence="1">
    <location>
        <begin position="286"/>
        <end position="302"/>
    </location>
</feature>
<evidence type="ECO:0000256" key="1">
    <source>
        <dbReference type="SAM" id="MobiDB-lite"/>
    </source>
</evidence>
<keyword evidence="2" id="KW-1133">Transmembrane helix</keyword>
<evidence type="ECO:0008006" key="6">
    <source>
        <dbReference type="Google" id="ProtNLM"/>
    </source>
</evidence>
<evidence type="ECO:0000256" key="2">
    <source>
        <dbReference type="SAM" id="Phobius"/>
    </source>
</evidence>
<dbReference type="AlphaFoldDB" id="A0A564ZV13"/>
<feature type="compositionally biased region" description="Low complexity" evidence="1">
    <location>
        <begin position="240"/>
        <end position="266"/>
    </location>
</feature>
<evidence type="ECO:0000313" key="4">
    <source>
        <dbReference type="EMBL" id="VUZ95147.1"/>
    </source>
</evidence>
<evidence type="ECO:0000256" key="3">
    <source>
        <dbReference type="SAM" id="SignalP"/>
    </source>
</evidence>
<name>A0A564ZV13_PLAVI</name>
<dbReference type="EMBL" id="LT635619">
    <property type="protein sequence ID" value="VUZ95147.1"/>
    <property type="molecule type" value="Genomic_DNA"/>
</dbReference>
<feature type="transmembrane region" description="Helical" evidence="2">
    <location>
        <begin position="434"/>
        <end position="457"/>
    </location>
</feature>
<dbReference type="Proteomes" id="UP000220605">
    <property type="component" value="Chromosome 8"/>
</dbReference>
<gene>
    <name evidence="4" type="ORF">PVP01_0802100</name>
</gene>